<feature type="domain" description="ABM" evidence="2">
    <location>
        <begin position="15"/>
        <end position="90"/>
    </location>
</feature>
<name>A0ABP7ZHW8_9MICO</name>
<dbReference type="InterPro" id="IPR011008">
    <property type="entry name" value="Dimeric_a/b-barrel"/>
</dbReference>
<proteinExistence type="predicted"/>
<dbReference type="GO" id="GO:0004497">
    <property type="term" value="F:monooxygenase activity"/>
    <property type="evidence" value="ECO:0007669"/>
    <property type="project" value="UniProtKB-KW"/>
</dbReference>
<evidence type="ECO:0000313" key="4">
    <source>
        <dbReference type="Proteomes" id="UP001415169"/>
    </source>
</evidence>
<dbReference type="PANTHER" id="PTHR40057">
    <property type="entry name" value="SLR1162 PROTEIN"/>
    <property type="match status" value="1"/>
</dbReference>
<dbReference type="SUPFAM" id="SSF54909">
    <property type="entry name" value="Dimeric alpha+beta barrel"/>
    <property type="match status" value="1"/>
</dbReference>
<evidence type="ECO:0000256" key="1">
    <source>
        <dbReference type="SAM" id="Phobius"/>
    </source>
</evidence>
<protein>
    <submittedName>
        <fullName evidence="3">Antibiotic biosynthesis monooxygenase</fullName>
    </submittedName>
</protein>
<feature type="transmembrane region" description="Helical" evidence="1">
    <location>
        <begin position="165"/>
        <end position="187"/>
    </location>
</feature>
<keyword evidence="3" id="KW-0503">Monooxygenase</keyword>
<reference evidence="3" key="1">
    <citation type="journal article" date="2014" name="Int. J. Syst. Evol. Microbiol.">
        <title>Complete genome of a new Firmicutes species belonging to the dominant human colonic microbiota ('Ruminococcus bicirculans') reveals two chromosomes and a selective capacity to utilize plant glucans.</title>
        <authorList>
            <consortium name="NISC Comparative Sequencing Program"/>
            <person name="Wegmann U."/>
            <person name="Louis P."/>
            <person name="Goesmann A."/>
            <person name="Henrissat B."/>
            <person name="Duncan S.H."/>
            <person name="Flint H.J."/>
        </authorList>
    </citation>
    <scope>NUCLEOTIDE SEQUENCE</scope>
    <source>
        <strain evidence="3">JCM 17590</strain>
    </source>
</reference>
<evidence type="ECO:0000313" key="3">
    <source>
        <dbReference type="EMBL" id="GAA4157622.1"/>
    </source>
</evidence>
<reference evidence="3" key="2">
    <citation type="submission" date="2023-12" db="EMBL/GenBank/DDBJ databases">
        <authorList>
            <person name="Sun Q."/>
            <person name="Inoue M."/>
        </authorList>
    </citation>
    <scope>NUCLEOTIDE SEQUENCE</scope>
    <source>
        <strain evidence="3">JCM 17590</strain>
    </source>
</reference>
<dbReference type="RefSeq" id="WP_344790588.1">
    <property type="nucleotide sequence ID" value="NZ_BAABBV010000001.1"/>
</dbReference>
<dbReference type="InterPro" id="IPR007138">
    <property type="entry name" value="ABM_dom"/>
</dbReference>
<dbReference type="PANTHER" id="PTHR40057:SF1">
    <property type="entry name" value="SLR1162 PROTEIN"/>
    <property type="match status" value="1"/>
</dbReference>
<dbReference type="Gene3D" id="3.30.70.100">
    <property type="match status" value="1"/>
</dbReference>
<keyword evidence="1" id="KW-1133">Transmembrane helix</keyword>
<keyword evidence="4" id="KW-1185">Reference proteome</keyword>
<gene>
    <name evidence="3" type="ORF">GCM10022286_09390</name>
</gene>
<sequence length="217" mass="24370">MPPQERSTATTDGLPITVSITRLVKPENIPEVTRWVQAGVNLANRYDGFLGSGWVRGTADGEDWHMLYRFADQARLDAWENSAERAEWLERGRDLVVHQRTQRRTGIEGWFDAPRPATGTLELALDTPATPPPWKQTIAIWCGFFPVNTAFTYVISWLWPGFGLLPIWLRCLISTAILCPIMVPFVLPLVTGWLKPWLTAGLTPPLRDSAAPAPRRA</sequence>
<keyword evidence="1" id="KW-0472">Membrane</keyword>
<accession>A0ABP7ZHW8</accession>
<dbReference type="Pfam" id="PF03992">
    <property type="entry name" value="ABM"/>
    <property type="match status" value="1"/>
</dbReference>
<evidence type="ECO:0000259" key="2">
    <source>
        <dbReference type="Pfam" id="PF03992"/>
    </source>
</evidence>
<keyword evidence="1" id="KW-0812">Transmembrane</keyword>
<comment type="caution">
    <text evidence="3">The sequence shown here is derived from an EMBL/GenBank/DDBJ whole genome shotgun (WGS) entry which is preliminary data.</text>
</comment>
<dbReference type="Proteomes" id="UP001415169">
    <property type="component" value="Unassembled WGS sequence"/>
</dbReference>
<keyword evidence="3" id="KW-0560">Oxidoreductase</keyword>
<feature type="transmembrane region" description="Helical" evidence="1">
    <location>
        <begin position="138"/>
        <end position="159"/>
    </location>
</feature>
<organism evidence="3 4">
    <name type="scientific">Gryllotalpicola daejeonensis</name>
    <dbReference type="NCBI Taxonomy" id="993087"/>
    <lineage>
        <taxon>Bacteria</taxon>
        <taxon>Bacillati</taxon>
        <taxon>Actinomycetota</taxon>
        <taxon>Actinomycetes</taxon>
        <taxon>Micrococcales</taxon>
        <taxon>Microbacteriaceae</taxon>
        <taxon>Gryllotalpicola</taxon>
    </lineage>
</organism>
<dbReference type="EMBL" id="BAABBV010000001">
    <property type="protein sequence ID" value="GAA4157622.1"/>
    <property type="molecule type" value="Genomic_DNA"/>
</dbReference>
<dbReference type="InterPro" id="IPR038762">
    <property type="entry name" value="ABM_predict"/>
</dbReference>